<dbReference type="eggNOG" id="COG0392">
    <property type="taxonomic scope" value="Bacteria"/>
</dbReference>
<feature type="transmembrane region" description="Helical" evidence="7">
    <location>
        <begin position="280"/>
        <end position="300"/>
    </location>
</feature>
<comment type="subcellular location">
    <subcellularLocation>
        <location evidence="1">Cell membrane</location>
        <topology evidence="1">Multi-pass membrane protein</topology>
    </subcellularLocation>
</comment>
<protein>
    <submittedName>
        <fullName evidence="8">Membrane protein</fullName>
    </submittedName>
</protein>
<dbReference type="AlphaFoldDB" id="F3YVF9"/>
<evidence type="ECO:0000313" key="9">
    <source>
        <dbReference type="Proteomes" id="UP000007844"/>
    </source>
</evidence>
<dbReference type="HOGENOM" id="CLU_052307_0_0_7"/>
<evidence type="ECO:0000313" key="8">
    <source>
        <dbReference type="EMBL" id="EGJ48551.1"/>
    </source>
</evidence>
<evidence type="ECO:0000256" key="2">
    <source>
        <dbReference type="ARBA" id="ARBA00022475"/>
    </source>
</evidence>
<dbReference type="PANTHER" id="PTHR40277:SF1">
    <property type="entry name" value="BLL5419 PROTEIN"/>
    <property type="match status" value="1"/>
</dbReference>
<reference evidence="8 9" key="1">
    <citation type="journal article" date="2011" name="J. Bacteriol.">
        <title>Genome sequence of the mercury-methylating and pleomorphic Desulfovibrio africanus Strain Walvis Bay.</title>
        <authorList>
            <person name="Brown S.D."/>
            <person name="Wall J.D."/>
            <person name="Kucken A.M."/>
            <person name="Gilmour C.C."/>
            <person name="Podar M."/>
            <person name="Brandt C.C."/>
            <person name="Teshima H."/>
            <person name="Detter J.C."/>
            <person name="Han C.S."/>
            <person name="Land M.L."/>
            <person name="Lucas S."/>
            <person name="Han J."/>
            <person name="Pennacchio L."/>
            <person name="Nolan M."/>
            <person name="Pitluck S."/>
            <person name="Woyke T."/>
            <person name="Goodwin L."/>
            <person name="Palumbo A.V."/>
            <person name="Elias D.A."/>
        </authorList>
    </citation>
    <scope>NUCLEOTIDE SEQUENCE [LARGE SCALE GENOMIC DNA]</scope>
    <source>
        <strain evidence="8 9">Walvis Bay</strain>
    </source>
</reference>
<evidence type="ECO:0000256" key="3">
    <source>
        <dbReference type="ARBA" id="ARBA00022692"/>
    </source>
</evidence>
<dbReference type="GO" id="GO:0005886">
    <property type="term" value="C:plasma membrane"/>
    <property type="evidence" value="ECO:0007669"/>
    <property type="project" value="UniProtKB-SubCell"/>
</dbReference>
<accession>F3YVF9</accession>
<dbReference type="STRING" id="690850.Desaf_0191"/>
<feature type="region of interest" description="Disordered" evidence="6">
    <location>
        <begin position="328"/>
        <end position="347"/>
    </location>
</feature>
<dbReference type="Pfam" id="PF03706">
    <property type="entry name" value="LPG_synthase_TM"/>
    <property type="match status" value="1"/>
</dbReference>
<dbReference type="InterPro" id="IPR022791">
    <property type="entry name" value="L-PG_synthase/AglD"/>
</dbReference>
<dbReference type="KEGG" id="daf:Desaf_0191"/>
<dbReference type="PANTHER" id="PTHR40277">
    <property type="entry name" value="BLL5419 PROTEIN"/>
    <property type="match status" value="1"/>
</dbReference>
<sequence precursor="true">MKRTALFALAAGLALLLALVLRHGPSGILAALAVAGWSVLWVAAYHLLPLFLDTLGWAMTMPRGRGPGLGMLLLARWVAESFNTLLPVAQVGGHVARAKLMAGRGGPDMALSPSESGATVTVDVTLGLVTQFAFALAGVLATLPYLGASGDRLRLWGGAGFGALLLAGFVLAQRAGMFTAVAQVLQGLTRGRRLTALLGEAKAMDTHIRAIYAAKGRLALAAGLRLLGWLSKSGESWLALHFLGVPATLGDALVLEALSTAAASAAFMVPGGLGVREGSILLLGGMLGITPEVALALALIKRAREIILGAPGLAVWLWIEARGWRSRHGKGQSQSAPDRAFVKESRN</sequence>
<keyword evidence="3 7" id="KW-0812">Transmembrane</keyword>
<name>F3YVF9_DESAF</name>
<evidence type="ECO:0000256" key="4">
    <source>
        <dbReference type="ARBA" id="ARBA00022989"/>
    </source>
</evidence>
<keyword evidence="5 7" id="KW-0472">Membrane</keyword>
<keyword evidence="2" id="KW-1003">Cell membrane</keyword>
<dbReference type="EMBL" id="CP003221">
    <property type="protein sequence ID" value="EGJ48551.1"/>
    <property type="molecule type" value="Genomic_DNA"/>
</dbReference>
<evidence type="ECO:0000256" key="7">
    <source>
        <dbReference type="SAM" id="Phobius"/>
    </source>
</evidence>
<gene>
    <name evidence="8" type="ORF">Desaf_0191</name>
</gene>
<keyword evidence="4 7" id="KW-1133">Transmembrane helix</keyword>
<dbReference type="NCBIfam" id="TIGR03476">
    <property type="entry name" value="HpnL"/>
    <property type="match status" value="1"/>
</dbReference>
<proteinExistence type="predicted"/>
<dbReference type="RefSeq" id="WP_014258416.1">
    <property type="nucleotide sequence ID" value="NC_016629.1"/>
</dbReference>
<evidence type="ECO:0000256" key="5">
    <source>
        <dbReference type="ARBA" id="ARBA00023136"/>
    </source>
</evidence>
<organism evidence="8 9">
    <name type="scientific">Desulfocurvibacter africanus subsp. africanus str. Walvis Bay</name>
    <dbReference type="NCBI Taxonomy" id="690850"/>
    <lineage>
        <taxon>Bacteria</taxon>
        <taxon>Pseudomonadati</taxon>
        <taxon>Thermodesulfobacteriota</taxon>
        <taxon>Desulfovibrionia</taxon>
        <taxon>Desulfovibrionales</taxon>
        <taxon>Desulfovibrionaceae</taxon>
        <taxon>Desulfocurvibacter</taxon>
    </lineage>
</organism>
<keyword evidence="9" id="KW-1185">Reference proteome</keyword>
<feature type="transmembrane region" description="Helical" evidence="7">
    <location>
        <begin position="153"/>
        <end position="172"/>
    </location>
</feature>
<dbReference type="Proteomes" id="UP000007844">
    <property type="component" value="Chromosome"/>
</dbReference>
<evidence type="ECO:0000256" key="6">
    <source>
        <dbReference type="SAM" id="MobiDB-lite"/>
    </source>
</evidence>
<feature type="transmembrane region" description="Helical" evidence="7">
    <location>
        <begin position="124"/>
        <end position="147"/>
    </location>
</feature>
<evidence type="ECO:0000256" key="1">
    <source>
        <dbReference type="ARBA" id="ARBA00004651"/>
    </source>
</evidence>